<evidence type="ECO:0000256" key="1">
    <source>
        <dbReference type="SAM" id="Phobius"/>
    </source>
</evidence>
<reference evidence="3 4" key="1">
    <citation type="submission" date="2019-03" db="EMBL/GenBank/DDBJ databases">
        <title>Paraburkholderia sp. isolated from native Mimosa gymnas in Guartela State Park, Brazil.</title>
        <authorList>
            <person name="Paulitsch F."/>
            <person name="Hungria M."/>
            <person name="Delamuta J.R.M."/>
            <person name="Ribeiro R.A."/>
            <person name="Dall'Agnol R."/>
            <person name="Silva J.S.B."/>
        </authorList>
    </citation>
    <scope>NUCLEOTIDE SEQUENCE [LARGE SCALE GENOMIC DNA]</scope>
    <source>
        <strain evidence="3 4">CNPSo 3008</strain>
    </source>
</reference>
<keyword evidence="3" id="KW-0407">Ion channel</keyword>
<evidence type="ECO:0000313" key="4">
    <source>
        <dbReference type="Proteomes" id="UP000295606"/>
    </source>
</evidence>
<dbReference type="InterPro" id="IPR013099">
    <property type="entry name" value="K_chnl_dom"/>
</dbReference>
<dbReference type="AlphaFoldDB" id="A0A4R5LJH0"/>
<dbReference type="Gene3D" id="1.10.287.70">
    <property type="match status" value="1"/>
</dbReference>
<gene>
    <name evidence="3" type="ORF">E1N52_04480</name>
</gene>
<feature type="domain" description="Potassium channel" evidence="2">
    <location>
        <begin position="35"/>
        <end position="111"/>
    </location>
</feature>
<evidence type="ECO:0000259" key="2">
    <source>
        <dbReference type="Pfam" id="PF07885"/>
    </source>
</evidence>
<dbReference type="Pfam" id="PF07885">
    <property type="entry name" value="Ion_trans_2"/>
    <property type="match status" value="1"/>
</dbReference>
<dbReference type="SUPFAM" id="SSF81324">
    <property type="entry name" value="Voltage-gated potassium channels"/>
    <property type="match status" value="1"/>
</dbReference>
<dbReference type="RefSeq" id="WP_133180586.1">
    <property type="nucleotide sequence ID" value="NZ_SMOD01000003.1"/>
</dbReference>
<sequence length="155" mass="16903">MKNASNSAHAPLTTRHVVTEFSMALRDLRVLFSYLLVLYLLLSFAMYYFGGPIDSGSGSPSSFWETFYFCAMRAITFGYRNIVPTTTIGRIASTSLGVLGILIACTVAAAAVRGVNEAVQNGGKRRQVCCPGELIVRPGSNSHCRRPRRKSSSPF</sequence>
<keyword evidence="3" id="KW-0813">Transport</keyword>
<accession>A0A4R5LJH0</accession>
<keyword evidence="1" id="KW-0472">Membrane</keyword>
<keyword evidence="1" id="KW-0812">Transmembrane</keyword>
<protein>
    <submittedName>
        <fullName evidence="3">Two pore domain potassium channel family protein</fullName>
    </submittedName>
</protein>
<evidence type="ECO:0000313" key="3">
    <source>
        <dbReference type="EMBL" id="TDG09785.1"/>
    </source>
</evidence>
<proteinExistence type="predicted"/>
<dbReference type="EMBL" id="SMOD01000003">
    <property type="protein sequence ID" value="TDG09785.1"/>
    <property type="molecule type" value="Genomic_DNA"/>
</dbReference>
<keyword evidence="3" id="KW-0406">Ion transport</keyword>
<name>A0A4R5LJH0_9BURK</name>
<feature type="transmembrane region" description="Helical" evidence="1">
    <location>
        <begin position="31"/>
        <end position="50"/>
    </location>
</feature>
<dbReference type="GO" id="GO:0034220">
    <property type="term" value="P:monoatomic ion transmembrane transport"/>
    <property type="evidence" value="ECO:0007669"/>
    <property type="project" value="UniProtKB-KW"/>
</dbReference>
<keyword evidence="1" id="KW-1133">Transmembrane helix</keyword>
<feature type="transmembrane region" description="Helical" evidence="1">
    <location>
        <begin position="91"/>
        <end position="112"/>
    </location>
</feature>
<comment type="caution">
    <text evidence="3">The sequence shown here is derived from an EMBL/GenBank/DDBJ whole genome shotgun (WGS) entry which is preliminary data.</text>
</comment>
<dbReference type="Proteomes" id="UP000295606">
    <property type="component" value="Unassembled WGS sequence"/>
</dbReference>
<organism evidence="3 4">
    <name type="scientific">Paraburkholderia guartelaensis</name>
    <dbReference type="NCBI Taxonomy" id="2546446"/>
    <lineage>
        <taxon>Bacteria</taxon>
        <taxon>Pseudomonadati</taxon>
        <taxon>Pseudomonadota</taxon>
        <taxon>Betaproteobacteria</taxon>
        <taxon>Burkholderiales</taxon>
        <taxon>Burkholderiaceae</taxon>
        <taxon>Paraburkholderia</taxon>
    </lineage>
</organism>
<dbReference type="OrthoDB" id="9799090at2"/>